<name>A0A4R8QV18_9PEZI</name>
<dbReference type="EMBL" id="QAPG01000007">
    <property type="protein sequence ID" value="TDZ40075.1"/>
    <property type="molecule type" value="Genomic_DNA"/>
</dbReference>
<dbReference type="Proteomes" id="UP000295083">
    <property type="component" value="Unassembled WGS sequence"/>
</dbReference>
<dbReference type="AlphaFoldDB" id="A0A4R8QV18"/>
<evidence type="ECO:0000256" key="1">
    <source>
        <dbReference type="SAM" id="MobiDB-lite"/>
    </source>
</evidence>
<reference evidence="2 3" key="1">
    <citation type="submission" date="2018-11" db="EMBL/GenBank/DDBJ databases">
        <title>Genome sequence and assembly of Colletotrichum spinosum.</title>
        <authorList>
            <person name="Gan P."/>
            <person name="Shirasu K."/>
        </authorList>
    </citation>
    <scope>NUCLEOTIDE SEQUENCE [LARGE SCALE GENOMIC DNA]</scope>
    <source>
        <strain evidence="2 3">CBS 515.97</strain>
    </source>
</reference>
<evidence type="ECO:0000313" key="2">
    <source>
        <dbReference type="EMBL" id="TDZ40075.1"/>
    </source>
</evidence>
<organism evidence="2 3">
    <name type="scientific">Colletotrichum spinosum</name>
    <dbReference type="NCBI Taxonomy" id="1347390"/>
    <lineage>
        <taxon>Eukaryota</taxon>
        <taxon>Fungi</taxon>
        <taxon>Dikarya</taxon>
        <taxon>Ascomycota</taxon>
        <taxon>Pezizomycotina</taxon>
        <taxon>Sordariomycetes</taxon>
        <taxon>Hypocreomycetidae</taxon>
        <taxon>Glomerellales</taxon>
        <taxon>Glomerellaceae</taxon>
        <taxon>Colletotrichum</taxon>
        <taxon>Colletotrichum orbiculare species complex</taxon>
    </lineage>
</organism>
<keyword evidence="3" id="KW-1185">Reference proteome</keyword>
<sequence>MTMAVSFRIHSLRDDETRGGMGLVTWVDWKKDEKTTVSQTATHEQSCYQLRLGRCVENPIHGGKASCWPDGSPDEEVEMGVGVSRGWDGWQRGVGEQQGPRRKNGTTVYKAGNVPRARAGKGTTSQASR</sequence>
<comment type="caution">
    <text evidence="2">The sequence shown here is derived from an EMBL/GenBank/DDBJ whole genome shotgun (WGS) entry which is preliminary data.</text>
</comment>
<evidence type="ECO:0000313" key="3">
    <source>
        <dbReference type="Proteomes" id="UP000295083"/>
    </source>
</evidence>
<accession>A0A4R8QV18</accession>
<protein>
    <submittedName>
        <fullName evidence="2">Uncharacterized protein</fullName>
    </submittedName>
</protein>
<proteinExistence type="predicted"/>
<feature type="region of interest" description="Disordered" evidence="1">
    <location>
        <begin position="84"/>
        <end position="129"/>
    </location>
</feature>
<gene>
    <name evidence="2" type="ORF">C8035_v004886</name>
</gene>